<accession>A0AAN4ZEJ6</accession>
<feature type="non-terminal residue" evidence="1">
    <location>
        <position position="95"/>
    </location>
</feature>
<keyword evidence="2" id="KW-1185">Reference proteome</keyword>
<comment type="caution">
    <text evidence="1">The sequence shown here is derived from an EMBL/GenBank/DDBJ whole genome shotgun (WGS) entry which is preliminary data.</text>
</comment>
<proteinExistence type="predicted"/>
<organism evidence="1 2">
    <name type="scientific">Pristionchus mayeri</name>
    <dbReference type="NCBI Taxonomy" id="1317129"/>
    <lineage>
        <taxon>Eukaryota</taxon>
        <taxon>Metazoa</taxon>
        <taxon>Ecdysozoa</taxon>
        <taxon>Nematoda</taxon>
        <taxon>Chromadorea</taxon>
        <taxon>Rhabditida</taxon>
        <taxon>Rhabditina</taxon>
        <taxon>Diplogasteromorpha</taxon>
        <taxon>Diplogasteroidea</taxon>
        <taxon>Neodiplogasteridae</taxon>
        <taxon>Pristionchus</taxon>
    </lineage>
</organism>
<evidence type="ECO:0000313" key="2">
    <source>
        <dbReference type="Proteomes" id="UP001328107"/>
    </source>
</evidence>
<sequence>VQLSDSDHGAVVVDLVRLLEGTTDPAQIGTFRELAERLIAMLEEMIASREHHRAGPVQGRRSSRCGYERCDRCKSTKCCSETSCDSCSSRSKRRL</sequence>
<dbReference type="AlphaFoldDB" id="A0AAN4ZEJ6"/>
<gene>
    <name evidence="1" type="ORF">PMAYCL1PPCAC_09983</name>
</gene>
<evidence type="ECO:0000313" key="1">
    <source>
        <dbReference type="EMBL" id="GMR39788.1"/>
    </source>
</evidence>
<dbReference type="EMBL" id="BTRK01000003">
    <property type="protein sequence ID" value="GMR39788.1"/>
    <property type="molecule type" value="Genomic_DNA"/>
</dbReference>
<feature type="non-terminal residue" evidence="1">
    <location>
        <position position="1"/>
    </location>
</feature>
<protein>
    <submittedName>
        <fullName evidence="1">Uncharacterized protein</fullName>
    </submittedName>
</protein>
<reference evidence="2" key="1">
    <citation type="submission" date="2022-10" db="EMBL/GenBank/DDBJ databases">
        <title>Genome assembly of Pristionchus species.</title>
        <authorList>
            <person name="Yoshida K."/>
            <person name="Sommer R.J."/>
        </authorList>
    </citation>
    <scope>NUCLEOTIDE SEQUENCE [LARGE SCALE GENOMIC DNA]</scope>
    <source>
        <strain evidence="2">RS5460</strain>
    </source>
</reference>
<name>A0AAN4ZEJ6_9BILA</name>
<dbReference type="Proteomes" id="UP001328107">
    <property type="component" value="Unassembled WGS sequence"/>
</dbReference>